<dbReference type="EMBL" id="VNHT01000101">
    <property type="protein sequence ID" value="TYP72975.1"/>
    <property type="molecule type" value="Genomic_DNA"/>
</dbReference>
<accession>A0A5D3Y789</accession>
<dbReference type="AlphaFoldDB" id="A0A5D3Y789"/>
<protein>
    <submittedName>
        <fullName evidence="3">DNA-binding protein</fullName>
    </submittedName>
</protein>
<sequence>MICQQRLNIYTASFLTKRSISNIYKTELVEQIAAQTEIPKTTATKALKALIDSVVATVARGDTSYFLALVLSSLPSVPLAPANTRRPVQR</sequence>
<dbReference type="InterPro" id="IPR010992">
    <property type="entry name" value="IHF-like_DNA-bd_dom_sf"/>
</dbReference>
<reference evidence="3 4" key="1">
    <citation type="submission" date="2019-07" db="EMBL/GenBank/DDBJ databases">
        <title>Active sludge and wastewater microbial communities from Klosterneuburg, Austria.</title>
        <authorList>
            <person name="Wagner M."/>
        </authorList>
    </citation>
    <scope>NUCLEOTIDE SEQUENCE [LARGE SCALE GENOMIC DNA]</scope>
    <source>
        <strain evidence="3 4">Nm2</strain>
    </source>
</reference>
<dbReference type="GO" id="GO:0003677">
    <property type="term" value="F:DNA binding"/>
    <property type="evidence" value="ECO:0007669"/>
    <property type="project" value="UniProtKB-KW"/>
</dbReference>
<comment type="similarity">
    <text evidence="1">Belongs to the bacterial histone-like protein family.</text>
</comment>
<keyword evidence="2 3" id="KW-0238">DNA-binding</keyword>
<name>A0A5D3Y789_9PROT</name>
<evidence type="ECO:0000313" key="3">
    <source>
        <dbReference type="EMBL" id="TYP72975.1"/>
    </source>
</evidence>
<dbReference type="Gene3D" id="4.10.520.10">
    <property type="entry name" value="IHF-like DNA-binding proteins"/>
    <property type="match status" value="1"/>
</dbReference>
<dbReference type="GO" id="GO:0030527">
    <property type="term" value="F:structural constituent of chromatin"/>
    <property type="evidence" value="ECO:0007669"/>
    <property type="project" value="InterPro"/>
</dbReference>
<proteinExistence type="inferred from homology"/>
<evidence type="ECO:0000313" key="4">
    <source>
        <dbReference type="Proteomes" id="UP000324176"/>
    </source>
</evidence>
<evidence type="ECO:0000256" key="1">
    <source>
        <dbReference type="ARBA" id="ARBA00010529"/>
    </source>
</evidence>
<organism evidence="3 4">
    <name type="scientific">Nitrosomonas communis</name>
    <dbReference type="NCBI Taxonomy" id="44574"/>
    <lineage>
        <taxon>Bacteria</taxon>
        <taxon>Pseudomonadati</taxon>
        <taxon>Pseudomonadota</taxon>
        <taxon>Betaproteobacteria</taxon>
        <taxon>Nitrosomonadales</taxon>
        <taxon>Nitrosomonadaceae</taxon>
        <taxon>Nitrosomonas</taxon>
    </lineage>
</organism>
<dbReference type="Proteomes" id="UP000324176">
    <property type="component" value="Unassembled WGS sequence"/>
</dbReference>
<comment type="caution">
    <text evidence="3">The sequence shown here is derived from an EMBL/GenBank/DDBJ whole genome shotgun (WGS) entry which is preliminary data.</text>
</comment>
<gene>
    <name evidence="3" type="ORF">BCL69_11012</name>
</gene>
<dbReference type="SUPFAM" id="SSF47729">
    <property type="entry name" value="IHF-like DNA-binding proteins"/>
    <property type="match status" value="1"/>
</dbReference>
<dbReference type="Pfam" id="PF00216">
    <property type="entry name" value="Bac_DNA_binding"/>
    <property type="match status" value="1"/>
</dbReference>
<dbReference type="InterPro" id="IPR000119">
    <property type="entry name" value="Hist_DNA-bd"/>
</dbReference>
<evidence type="ECO:0000256" key="2">
    <source>
        <dbReference type="ARBA" id="ARBA00023125"/>
    </source>
</evidence>